<evidence type="ECO:0000313" key="10">
    <source>
        <dbReference type="EMBL" id="OTF72629.1"/>
    </source>
</evidence>
<gene>
    <name evidence="10" type="ORF">BLA29_014019</name>
</gene>
<accession>A0A1Y3AVW8</accession>
<dbReference type="PROSITE" id="PS51671">
    <property type="entry name" value="ACT"/>
    <property type="match status" value="1"/>
</dbReference>
<evidence type="ECO:0000256" key="5">
    <source>
        <dbReference type="ARBA" id="ARBA00023002"/>
    </source>
</evidence>
<comment type="similarity">
    <text evidence="2">Belongs to the biopterin-dependent aromatic amino acid hydroxylase family.</text>
</comment>
<proteinExistence type="inferred from homology"/>
<dbReference type="InterPro" id="IPR036951">
    <property type="entry name" value="ArAA_hydroxylase_sf"/>
</dbReference>
<feature type="domain" description="Biopterin-dependent aromatic amino acid hydroxylase family profile" evidence="8">
    <location>
        <begin position="79"/>
        <end position="121"/>
    </location>
</feature>
<dbReference type="PROSITE" id="PS51410">
    <property type="entry name" value="BH4_AAA_HYDROXYL_2"/>
    <property type="match status" value="1"/>
</dbReference>
<feature type="non-terminal residue" evidence="10">
    <location>
        <position position="121"/>
    </location>
</feature>
<organism evidence="10 11">
    <name type="scientific">Euroglyphus maynei</name>
    <name type="common">Mayne's house dust mite</name>
    <dbReference type="NCBI Taxonomy" id="6958"/>
    <lineage>
        <taxon>Eukaryota</taxon>
        <taxon>Metazoa</taxon>
        <taxon>Ecdysozoa</taxon>
        <taxon>Arthropoda</taxon>
        <taxon>Chelicerata</taxon>
        <taxon>Arachnida</taxon>
        <taxon>Acari</taxon>
        <taxon>Acariformes</taxon>
        <taxon>Sarcoptiformes</taxon>
        <taxon>Astigmata</taxon>
        <taxon>Psoroptidia</taxon>
        <taxon>Analgoidea</taxon>
        <taxon>Pyroglyphidae</taxon>
        <taxon>Pyroglyphinae</taxon>
        <taxon>Euroglyphus</taxon>
    </lineage>
</organism>
<dbReference type="Gene3D" id="1.10.800.10">
    <property type="entry name" value="Aromatic amino acid hydroxylase"/>
    <property type="match status" value="1"/>
</dbReference>
<dbReference type="InterPro" id="IPR002912">
    <property type="entry name" value="ACT_dom"/>
</dbReference>
<dbReference type="PANTHER" id="PTHR11473">
    <property type="entry name" value="AROMATIC AMINO ACID HYDROXYLASE"/>
    <property type="match status" value="1"/>
</dbReference>
<comment type="caution">
    <text evidence="10">The sequence shown here is derived from an EMBL/GenBank/DDBJ whole genome shotgun (WGS) entry which is preliminary data.</text>
</comment>
<keyword evidence="11" id="KW-1185">Reference proteome</keyword>
<dbReference type="InterPro" id="IPR019774">
    <property type="entry name" value="Aromatic-AA_hydroxylase_C"/>
</dbReference>
<dbReference type="GO" id="GO:0005506">
    <property type="term" value="F:iron ion binding"/>
    <property type="evidence" value="ECO:0007669"/>
    <property type="project" value="InterPro"/>
</dbReference>
<dbReference type="SUPFAM" id="SSF56534">
    <property type="entry name" value="Aromatic aminoacid monoxygenases, catalytic and oligomerization domains"/>
    <property type="match status" value="1"/>
</dbReference>
<evidence type="ECO:0000256" key="7">
    <source>
        <dbReference type="ARBA" id="ARBA00023033"/>
    </source>
</evidence>
<dbReference type="Pfam" id="PF00351">
    <property type="entry name" value="Biopterin_H"/>
    <property type="match status" value="1"/>
</dbReference>
<dbReference type="AlphaFoldDB" id="A0A1Y3AVW8"/>
<keyword evidence="5" id="KW-0560">Oxidoreductase</keyword>
<evidence type="ECO:0000256" key="2">
    <source>
        <dbReference type="ARBA" id="ARBA00009712"/>
    </source>
</evidence>
<comment type="cofactor">
    <cofactor evidence="1">
        <name>Fe(2+)</name>
        <dbReference type="ChEBI" id="CHEBI:29033"/>
    </cofactor>
</comment>
<dbReference type="OrthoDB" id="983542at2759"/>
<name>A0A1Y3AVW8_EURMA</name>
<dbReference type="SUPFAM" id="SSF55021">
    <property type="entry name" value="ACT-like"/>
    <property type="match status" value="1"/>
</dbReference>
<keyword evidence="4" id="KW-0479">Metal-binding</keyword>
<sequence length="121" mass="13962">MGSHRDPVHIIFSMKDGSKVGSLADALKIFKDFNINLYRIESRSSKRFDSDYEFLIECSSHAIGLNEALDELKRGTQYLQIISRDKDNDETVPWFPRKIKDLDRFANHILSYGSELDADHP</sequence>
<evidence type="ECO:0000256" key="4">
    <source>
        <dbReference type="ARBA" id="ARBA00022723"/>
    </source>
</evidence>
<evidence type="ECO:0000256" key="6">
    <source>
        <dbReference type="ARBA" id="ARBA00023004"/>
    </source>
</evidence>
<evidence type="ECO:0000259" key="9">
    <source>
        <dbReference type="PROSITE" id="PS51671"/>
    </source>
</evidence>
<dbReference type="InterPro" id="IPR045865">
    <property type="entry name" value="ACT-like_dom_sf"/>
</dbReference>
<keyword evidence="6" id="KW-0408">Iron</keyword>
<evidence type="ECO:0000259" key="8">
    <source>
        <dbReference type="PROSITE" id="PS51410"/>
    </source>
</evidence>
<reference evidence="10 11" key="1">
    <citation type="submission" date="2017-03" db="EMBL/GenBank/DDBJ databases">
        <title>Genome Survey of Euroglyphus maynei.</title>
        <authorList>
            <person name="Arlian L.G."/>
            <person name="Morgan M.S."/>
            <person name="Rider S.D."/>
        </authorList>
    </citation>
    <scope>NUCLEOTIDE SEQUENCE [LARGE SCALE GENOMIC DNA]</scope>
    <source>
        <strain evidence="10">Arlian Lab</strain>
        <tissue evidence="10">Whole body</tissue>
    </source>
</reference>
<evidence type="ECO:0000256" key="1">
    <source>
        <dbReference type="ARBA" id="ARBA00001954"/>
    </source>
</evidence>
<dbReference type="EMBL" id="MUJZ01055340">
    <property type="protein sequence ID" value="OTF72629.1"/>
    <property type="molecule type" value="Genomic_DNA"/>
</dbReference>
<evidence type="ECO:0000256" key="3">
    <source>
        <dbReference type="ARBA" id="ARBA00011995"/>
    </source>
</evidence>
<dbReference type="Gene3D" id="3.30.70.260">
    <property type="match status" value="1"/>
</dbReference>
<feature type="domain" description="ACT" evidence="9">
    <location>
        <begin position="11"/>
        <end position="84"/>
    </location>
</feature>
<keyword evidence="7" id="KW-0503">Monooxygenase</keyword>
<dbReference type="GO" id="GO:0004505">
    <property type="term" value="F:phenylalanine 4-monooxygenase activity"/>
    <property type="evidence" value="ECO:0007669"/>
    <property type="project" value="UniProtKB-EC"/>
</dbReference>
<dbReference type="EC" id="1.14.16.1" evidence="3"/>
<dbReference type="PANTHER" id="PTHR11473:SF24">
    <property type="entry name" value="PHENYLALANINE-4-HYDROXYLASE"/>
    <property type="match status" value="1"/>
</dbReference>
<evidence type="ECO:0000313" key="11">
    <source>
        <dbReference type="Proteomes" id="UP000194236"/>
    </source>
</evidence>
<dbReference type="InterPro" id="IPR001273">
    <property type="entry name" value="ArAA_hydroxylase"/>
</dbReference>
<protein>
    <recommendedName>
        <fullName evidence="3">phenylalanine 4-monooxygenase</fullName>
        <ecNumber evidence="3">1.14.16.1</ecNumber>
    </recommendedName>
</protein>
<dbReference type="InterPro" id="IPR036329">
    <property type="entry name" value="Aro-AA_hydroxylase_C_sf"/>
</dbReference>
<dbReference type="Proteomes" id="UP000194236">
    <property type="component" value="Unassembled WGS sequence"/>
</dbReference>